<comment type="caution">
    <text evidence="1">The sequence shown here is derived from an EMBL/GenBank/DDBJ whole genome shotgun (WGS) entry which is preliminary data.</text>
</comment>
<sequence length="106" mass="11578">MYTSRVWWAQTGALGCCSSYSSRRLIYTSPLSTVHLSGAAGHTPTKSTRAALQLLEQAENPGFCAACGAGHKLHVEWQESLARLHNFIIDADSHPNGLSLPRMPWV</sequence>
<evidence type="ECO:0000313" key="1">
    <source>
        <dbReference type="EMBL" id="CAK8692875.1"/>
    </source>
</evidence>
<dbReference type="EMBL" id="CAWYQH010000130">
    <property type="protein sequence ID" value="CAK8692875.1"/>
    <property type="molecule type" value="Genomic_DNA"/>
</dbReference>
<gene>
    <name evidence="1" type="ORF">CVLEPA_LOCUS26111</name>
</gene>
<name>A0ABP0GMU9_CLALP</name>
<protein>
    <submittedName>
        <fullName evidence="1">Uncharacterized protein</fullName>
    </submittedName>
</protein>
<dbReference type="PROSITE" id="PS51257">
    <property type="entry name" value="PROKAR_LIPOPROTEIN"/>
    <property type="match status" value="1"/>
</dbReference>
<proteinExistence type="predicted"/>
<organism evidence="1 2">
    <name type="scientific">Clavelina lepadiformis</name>
    <name type="common">Light-bulb sea squirt</name>
    <name type="synonym">Ascidia lepadiformis</name>
    <dbReference type="NCBI Taxonomy" id="159417"/>
    <lineage>
        <taxon>Eukaryota</taxon>
        <taxon>Metazoa</taxon>
        <taxon>Chordata</taxon>
        <taxon>Tunicata</taxon>
        <taxon>Ascidiacea</taxon>
        <taxon>Aplousobranchia</taxon>
        <taxon>Clavelinidae</taxon>
        <taxon>Clavelina</taxon>
    </lineage>
</organism>
<accession>A0ABP0GMU9</accession>
<evidence type="ECO:0000313" key="2">
    <source>
        <dbReference type="Proteomes" id="UP001642483"/>
    </source>
</evidence>
<reference evidence="1 2" key="1">
    <citation type="submission" date="2024-02" db="EMBL/GenBank/DDBJ databases">
        <authorList>
            <person name="Daric V."/>
            <person name="Darras S."/>
        </authorList>
    </citation>
    <scope>NUCLEOTIDE SEQUENCE [LARGE SCALE GENOMIC DNA]</scope>
</reference>
<dbReference type="Proteomes" id="UP001642483">
    <property type="component" value="Unassembled WGS sequence"/>
</dbReference>
<keyword evidence="2" id="KW-1185">Reference proteome</keyword>